<evidence type="ECO:0000313" key="1">
    <source>
        <dbReference type="EMBL" id="SPC89328.1"/>
    </source>
</evidence>
<name>A0A2N9FQ45_FAGSY</name>
<organism evidence="1">
    <name type="scientific">Fagus sylvatica</name>
    <name type="common">Beechnut</name>
    <dbReference type="NCBI Taxonomy" id="28930"/>
    <lineage>
        <taxon>Eukaryota</taxon>
        <taxon>Viridiplantae</taxon>
        <taxon>Streptophyta</taxon>
        <taxon>Embryophyta</taxon>
        <taxon>Tracheophyta</taxon>
        <taxon>Spermatophyta</taxon>
        <taxon>Magnoliopsida</taxon>
        <taxon>eudicotyledons</taxon>
        <taxon>Gunneridae</taxon>
        <taxon>Pentapetalae</taxon>
        <taxon>rosids</taxon>
        <taxon>fabids</taxon>
        <taxon>Fagales</taxon>
        <taxon>Fagaceae</taxon>
        <taxon>Fagus</taxon>
    </lineage>
</organism>
<gene>
    <name evidence="1" type="ORF">FSB_LOCUS17210</name>
</gene>
<accession>A0A2N9FQ45</accession>
<sequence length="108" mass="12165">MKASSSKPNLMEAESLPRADLLPAKLSNKLYLNITMEDTLSGCYNNMIAAIAPLVEAEEGEVVQQAGSLFKCGRLLKHHRLHFVSREMGEWMLNIRSMAVIKIYKMIK</sequence>
<reference evidence="1" key="1">
    <citation type="submission" date="2018-02" db="EMBL/GenBank/DDBJ databases">
        <authorList>
            <person name="Cohen D.B."/>
            <person name="Kent A.D."/>
        </authorList>
    </citation>
    <scope>NUCLEOTIDE SEQUENCE</scope>
</reference>
<dbReference type="AlphaFoldDB" id="A0A2N9FQ45"/>
<protein>
    <submittedName>
        <fullName evidence="1">Uncharacterized protein</fullName>
    </submittedName>
</protein>
<proteinExistence type="predicted"/>
<dbReference type="EMBL" id="OIVN01001059">
    <property type="protein sequence ID" value="SPC89328.1"/>
    <property type="molecule type" value="Genomic_DNA"/>
</dbReference>